<evidence type="ECO:0000256" key="5">
    <source>
        <dbReference type="ARBA" id="ARBA00023004"/>
    </source>
</evidence>
<sequence length="382" mass="41400">MGEASMMLPLLREGLAPAEELTELRGRLPVAGMEIPDEIGVKAWLVSGYAQVREVLGDPGRFSNDLSHLAGTGIEALAEQDPGGLGFRDPPEHTRLRRLLTREFTVRRLSRLQPRIDALVTELLDDVEAAGPGADLVERFAVPLPSQVICELLGVPDSDRAEFERRSTARFDMIAQFDNALDVVNESMDYLRGLAARERANPGEGLLGALVREHGDAVSDEDLAALADGVLTGGHETTASMVALGALELMRHPEQVEALHRNPHDVVEDLLRSMSVVQVAFPRFAREDTEVAGRAIGKGDAMICSLSAANTDPAATGSGHLAFGYGIHRCVGAELGRMELRAALPALFSRFPGLTPQIDDEDDLELRSFSIVFGMETLPVRW</sequence>
<dbReference type="GO" id="GO:0016705">
    <property type="term" value="F:oxidoreductase activity, acting on paired donors, with incorporation or reduction of molecular oxygen"/>
    <property type="evidence" value="ECO:0007669"/>
    <property type="project" value="InterPro"/>
</dbReference>
<dbReference type="InterPro" id="IPR002397">
    <property type="entry name" value="Cyt_P450_B"/>
</dbReference>
<name>A0A4V2FQK3_PSEST</name>
<evidence type="ECO:0000313" key="9">
    <source>
        <dbReference type="Proteomes" id="UP000291591"/>
    </source>
</evidence>
<dbReference type="Proteomes" id="UP000291591">
    <property type="component" value="Unassembled WGS sequence"/>
</dbReference>
<dbReference type="Pfam" id="PF00067">
    <property type="entry name" value="p450"/>
    <property type="match status" value="2"/>
</dbReference>
<dbReference type="Gene3D" id="1.10.630.10">
    <property type="entry name" value="Cytochrome P450"/>
    <property type="match status" value="1"/>
</dbReference>
<evidence type="ECO:0000256" key="2">
    <source>
        <dbReference type="ARBA" id="ARBA00022617"/>
    </source>
</evidence>
<keyword evidence="9" id="KW-1185">Reference proteome</keyword>
<organism evidence="8 9">
    <name type="scientific">Pseudonocardia sediminis</name>
    <dbReference type="NCBI Taxonomy" id="1397368"/>
    <lineage>
        <taxon>Bacteria</taxon>
        <taxon>Bacillati</taxon>
        <taxon>Actinomycetota</taxon>
        <taxon>Actinomycetes</taxon>
        <taxon>Pseudonocardiales</taxon>
        <taxon>Pseudonocardiaceae</taxon>
        <taxon>Pseudonocardia</taxon>
    </lineage>
</organism>
<dbReference type="GO" id="GO:0004497">
    <property type="term" value="F:monooxygenase activity"/>
    <property type="evidence" value="ECO:0007669"/>
    <property type="project" value="UniProtKB-KW"/>
</dbReference>
<keyword evidence="5 7" id="KW-0408">Iron</keyword>
<proteinExistence type="inferred from homology"/>
<keyword evidence="2 7" id="KW-0349">Heme</keyword>
<dbReference type="PANTHER" id="PTHR46696:SF6">
    <property type="entry name" value="P450, PUTATIVE (EUROFUNG)-RELATED"/>
    <property type="match status" value="1"/>
</dbReference>
<dbReference type="PRINTS" id="PR00359">
    <property type="entry name" value="BP450"/>
</dbReference>
<dbReference type="AlphaFoldDB" id="A0A4V2FQK3"/>
<gene>
    <name evidence="8" type="ORF">EV383_1934</name>
</gene>
<dbReference type="GO" id="GO:0020037">
    <property type="term" value="F:heme binding"/>
    <property type="evidence" value="ECO:0007669"/>
    <property type="project" value="InterPro"/>
</dbReference>
<dbReference type="FunFam" id="1.10.630.10:FF:000018">
    <property type="entry name" value="Cytochrome P450 monooxygenase"/>
    <property type="match status" value="1"/>
</dbReference>
<comment type="caution">
    <text evidence="8">The sequence shown here is derived from an EMBL/GenBank/DDBJ whole genome shotgun (WGS) entry which is preliminary data.</text>
</comment>
<keyword evidence="6 7" id="KW-0503">Monooxygenase</keyword>
<accession>A0A4V2FQK3</accession>
<dbReference type="CDD" id="cd11030">
    <property type="entry name" value="CYP105-like"/>
    <property type="match status" value="1"/>
</dbReference>
<dbReference type="InterPro" id="IPR017972">
    <property type="entry name" value="Cyt_P450_CS"/>
</dbReference>
<reference evidence="8 9" key="1">
    <citation type="submission" date="2019-02" db="EMBL/GenBank/DDBJ databases">
        <title>Sequencing the genomes of 1000 actinobacteria strains.</title>
        <authorList>
            <person name="Klenk H.-P."/>
        </authorList>
    </citation>
    <scope>NUCLEOTIDE SEQUENCE [LARGE SCALE GENOMIC DNA]</scope>
    <source>
        <strain evidence="8 9">DSM 45779</strain>
    </source>
</reference>
<keyword evidence="4 7" id="KW-0560">Oxidoreductase</keyword>
<keyword evidence="3 7" id="KW-0479">Metal-binding</keyword>
<dbReference type="InterPro" id="IPR036396">
    <property type="entry name" value="Cyt_P450_sf"/>
</dbReference>
<dbReference type="EMBL" id="SHKL01000001">
    <property type="protein sequence ID" value="RZT85070.1"/>
    <property type="molecule type" value="Genomic_DNA"/>
</dbReference>
<dbReference type="SUPFAM" id="SSF48264">
    <property type="entry name" value="Cytochrome P450"/>
    <property type="match status" value="1"/>
</dbReference>
<evidence type="ECO:0000256" key="4">
    <source>
        <dbReference type="ARBA" id="ARBA00023002"/>
    </source>
</evidence>
<comment type="similarity">
    <text evidence="1 7">Belongs to the cytochrome P450 family.</text>
</comment>
<evidence type="ECO:0000256" key="3">
    <source>
        <dbReference type="ARBA" id="ARBA00022723"/>
    </source>
</evidence>
<dbReference type="PANTHER" id="PTHR46696">
    <property type="entry name" value="P450, PUTATIVE (EUROFUNG)-RELATED"/>
    <property type="match status" value="1"/>
</dbReference>
<evidence type="ECO:0000256" key="7">
    <source>
        <dbReference type="RuleBase" id="RU000461"/>
    </source>
</evidence>
<protein>
    <submittedName>
        <fullName evidence="8">Cytochrome P450</fullName>
    </submittedName>
</protein>
<dbReference type="InterPro" id="IPR001128">
    <property type="entry name" value="Cyt_P450"/>
</dbReference>
<evidence type="ECO:0000256" key="6">
    <source>
        <dbReference type="ARBA" id="ARBA00023033"/>
    </source>
</evidence>
<dbReference type="PROSITE" id="PS00086">
    <property type="entry name" value="CYTOCHROME_P450"/>
    <property type="match status" value="1"/>
</dbReference>
<evidence type="ECO:0000313" key="8">
    <source>
        <dbReference type="EMBL" id="RZT85070.1"/>
    </source>
</evidence>
<dbReference type="GO" id="GO:0005506">
    <property type="term" value="F:iron ion binding"/>
    <property type="evidence" value="ECO:0007669"/>
    <property type="project" value="InterPro"/>
</dbReference>
<dbReference type="RefSeq" id="WP_207223475.1">
    <property type="nucleotide sequence ID" value="NZ_SHKL01000001.1"/>
</dbReference>
<evidence type="ECO:0000256" key="1">
    <source>
        <dbReference type="ARBA" id="ARBA00010617"/>
    </source>
</evidence>